<evidence type="ECO:0000256" key="1">
    <source>
        <dbReference type="SAM" id="Phobius"/>
    </source>
</evidence>
<evidence type="ECO:0000313" key="2">
    <source>
        <dbReference type="EMBL" id="ERG62140.1"/>
    </source>
</evidence>
<keyword evidence="1" id="KW-0472">Membrane</keyword>
<reference evidence="2" key="1">
    <citation type="journal article" date="2012" name="J. Bacteriol.">
        <title>Genome sequences of type strains of seven species of the marine bacterium Pseudoalteromonas.</title>
        <authorList>
            <person name="Xie B.B."/>
            <person name="Shu Y.L."/>
            <person name="Qin Q.L."/>
            <person name="Rong J.C."/>
            <person name="Zhang X.Y."/>
            <person name="Chen X.L."/>
            <person name="Shi M."/>
            <person name="He H.L."/>
            <person name="Zhou B.C."/>
            <person name="Zhang Y.Z."/>
        </authorList>
    </citation>
    <scope>NUCLEOTIDE SEQUENCE [LARGE SCALE GENOMIC DNA]</scope>
    <source>
        <strain evidence="2">NCIMB 2128</strain>
    </source>
</reference>
<organism evidence="2 3">
    <name type="scientific">Pseudoalteromonas undina</name>
    <dbReference type="NCBI Taxonomy" id="43660"/>
    <lineage>
        <taxon>Bacteria</taxon>
        <taxon>Pseudomonadati</taxon>
        <taxon>Pseudomonadota</taxon>
        <taxon>Gammaproteobacteria</taxon>
        <taxon>Alteromonadales</taxon>
        <taxon>Pseudoalteromonadaceae</taxon>
        <taxon>Pseudoalteromonas</taxon>
    </lineage>
</organism>
<proteinExistence type="predicted"/>
<dbReference type="Proteomes" id="UP000016534">
    <property type="component" value="Unassembled WGS sequence"/>
</dbReference>
<name>A0ABN0NL09_9GAMM</name>
<dbReference type="EMBL" id="AHCF02000008">
    <property type="protein sequence ID" value="ERG62140.1"/>
    <property type="molecule type" value="Genomic_DNA"/>
</dbReference>
<keyword evidence="3" id="KW-1185">Reference proteome</keyword>
<keyword evidence="1" id="KW-1133">Transmembrane helix</keyword>
<feature type="transmembrane region" description="Helical" evidence="1">
    <location>
        <begin position="71"/>
        <end position="90"/>
    </location>
</feature>
<comment type="caution">
    <text evidence="2">The sequence shown here is derived from an EMBL/GenBank/DDBJ whole genome shotgun (WGS) entry which is preliminary data.</text>
</comment>
<accession>A0ABN0NL09</accession>
<sequence length="96" mass="10787">MALSLRSSIAKRRSHLNAALAVQESYQLMEYIFMEQKSGKPQLKESNDNLDLIRMQTEVALVDSMTKSKTLTIMVVVGALAFSGFAYFLYKMAGMQ</sequence>
<evidence type="ECO:0000313" key="3">
    <source>
        <dbReference type="Proteomes" id="UP000016534"/>
    </source>
</evidence>
<protein>
    <submittedName>
        <fullName evidence="2">Uncharacterized protein</fullName>
    </submittedName>
</protein>
<gene>
    <name evidence="2" type="ORF">PUND_03565</name>
</gene>
<reference evidence="2" key="2">
    <citation type="submission" date="2013-04" db="EMBL/GenBank/DDBJ databases">
        <title>Genome sequence of Pseudoalteromonas undina.</title>
        <authorList>
            <person name="Xie B.-B."/>
            <person name="Rong J.-C."/>
            <person name="Qin Q.-L."/>
            <person name="Shu Y.-L."/>
            <person name="Zhang Y.-Z."/>
        </authorList>
    </citation>
    <scope>NUCLEOTIDE SEQUENCE</scope>
    <source>
        <strain evidence="2">NCIMB 2128</strain>
    </source>
</reference>
<keyword evidence="1" id="KW-0812">Transmembrane</keyword>